<dbReference type="AlphaFoldDB" id="A0AA97PI16"/>
<evidence type="ECO:0000313" key="2">
    <source>
        <dbReference type="EMBL" id="ELQ35342.1"/>
    </source>
</evidence>
<proteinExistence type="predicted"/>
<dbReference type="EMBL" id="JH793086">
    <property type="protein sequence ID" value="ELQ35342.1"/>
    <property type="molecule type" value="Genomic_DNA"/>
</dbReference>
<organism evidence="2">
    <name type="scientific">Pyricularia oryzae (strain Y34)</name>
    <name type="common">Rice blast fungus</name>
    <name type="synonym">Magnaporthe oryzae</name>
    <dbReference type="NCBI Taxonomy" id="1143189"/>
    <lineage>
        <taxon>Eukaryota</taxon>
        <taxon>Fungi</taxon>
        <taxon>Dikarya</taxon>
        <taxon>Ascomycota</taxon>
        <taxon>Pezizomycotina</taxon>
        <taxon>Sordariomycetes</taxon>
        <taxon>Sordariomycetidae</taxon>
        <taxon>Magnaporthales</taxon>
        <taxon>Pyriculariaceae</taxon>
        <taxon>Pyricularia</taxon>
    </lineage>
</organism>
<name>A0AA97PI16_PYRO3</name>
<feature type="signal peptide" evidence="1">
    <location>
        <begin position="1"/>
        <end position="21"/>
    </location>
</feature>
<protein>
    <submittedName>
        <fullName evidence="2">Uncharacterized protein</fullName>
    </submittedName>
</protein>
<sequence length="121" mass="13664">MHFLKFQVFTVYIIGAIPVLAAKNGDDVYKFPTRRAEKYYWNMVDMCHVKHELELILKFGVSQPPVMIFSFQLPLRQLWLTWLTLTGKDLAVPPPRGVRRSPAATGLGGDGGRTEAVFATL</sequence>
<keyword evidence="1" id="KW-0732">Signal</keyword>
<reference evidence="2" key="1">
    <citation type="journal article" date="2012" name="PLoS Genet.">
        <title>Comparative analysis of the genomes of two field isolates of the rice blast fungus Magnaporthe oryzae.</title>
        <authorList>
            <person name="Xue M."/>
            <person name="Yang J."/>
            <person name="Li Z."/>
            <person name="Hu S."/>
            <person name="Yao N."/>
            <person name="Dean R.A."/>
            <person name="Zhao W."/>
            <person name="Shen M."/>
            <person name="Zhang H."/>
            <person name="Li C."/>
            <person name="Liu L."/>
            <person name="Cao L."/>
            <person name="Xu X."/>
            <person name="Xing Y."/>
            <person name="Hsiang T."/>
            <person name="Zhang Z."/>
            <person name="Xu J.R."/>
            <person name="Peng Y.L."/>
        </authorList>
    </citation>
    <scope>NUCLEOTIDE SEQUENCE</scope>
    <source>
        <strain evidence="2">Y34</strain>
    </source>
</reference>
<gene>
    <name evidence="2" type="ORF">OOU_Y34scaffold00712g15</name>
</gene>
<evidence type="ECO:0000256" key="1">
    <source>
        <dbReference type="SAM" id="SignalP"/>
    </source>
</evidence>
<dbReference type="Proteomes" id="UP000011086">
    <property type="component" value="Unassembled WGS sequence"/>
</dbReference>
<feature type="chain" id="PRO_5041713011" evidence="1">
    <location>
        <begin position="22"/>
        <end position="121"/>
    </location>
</feature>
<accession>A0AA97PI16</accession>